<dbReference type="GO" id="GO:0046873">
    <property type="term" value="F:metal ion transmembrane transporter activity"/>
    <property type="evidence" value="ECO:0007669"/>
    <property type="project" value="InterPro"/>
</dbReference>
<dbReference type="AlphaFoldDB" id="A0A154BRF2"/>
<proteinExistence type="inferred from homology"/>
<evidence type="ECO:0000313" key="7">
    <source>
        <dbReference type="EMBL" id="KYZ76584.1"/>
    </source>
</evidence>
<evidence type="ECO:0000256" key="5">
    <source>
        <dbReference type="ARBA" id="ARBA00023136"/>
    </source>
</evidence>
<evidence type="ECO:0000256" key="2">
    <source>
        <dbReference type="ARBA" id="ARBA00009190"/>
    </source>
</evidence>
<comment type="caution">
    <text evidence="7">The sequence shown here is derived from an EMBL/GenBank/DDBJ whole genome shotgun (WGS) entry which is preliminary data.</text>
</comment>
<dbReference type="EMBL" id="LSGP01000017">
    <property type="protein sequence ID" value="KYZ76584.1"/>
    <property type="molecule type" value="Genomic_DNA"/>
</dbReference>
<protein>
    <recommendedName>
        <fullName evidence="6">GDT1 family protein</fullName>
    </recommendedName>
</protein>
<gene>
    <name evidence="7" type="ORF">AXX12_09140</name>
</gene>
<name>A0A154BRF2_ANASB</name>
<dbReference type="InterPro" id="IPR001727">
    <property type="entry name" value="GDT1-like"/>
</dbReference>
<evidence type="ECO:0000256" key="3">
    <source>
        <dbReference type="ARBA" id="ARBA00022692"/>
    </source>
</evidence>
<dbReference type="GO" id="GO:0016020">
    <property type="term" value="C:membrane"/>
    <property type="evidence" value="ECO:0007669"/>
    <property type="project" value="UniProtKB-SubCell"/>
</dbReference>
<dbReference type="Proteomes" id="UP000076268">
    <property type="component" value="Unassembled WGS sequence"/>
</dbReference>
<evidence type="ECO:0000256" key="4">
    <source>
        <dbReference type="ARBA" id="ARBA00022989"/>
    </source>
</evidence>
<dbReference type="PANTHER" id="PTHR12608">
    <property type="entry name" value="TRANSMEMBRANE PROTEIN HTP-1 RELATED"/>
    <property type="match status" value="1"/>
</dbReference>
<feature type="transmembrane region" description="Helical" evidence="6">
    <location>
        <begin position="187"/>
        <end position="209"/>
    </location>
</feature>
<reference evidence="7 8" key="1">
    <citation type="submission" date="2016-02" db="EMBL/GenBank/DDBJ databases">
        <title>Anaerosporomusa subterraneum gen. nov., sp. nov., a spore-forming obligate anaerobe isolated from saprolite.</title>
        <authorList>
            <person name="Choi J.K."/>
            <person name="Shah M."/>
            <person name="Yee N."/>
        </authorList>
    </citation>
    <scope>NUCLEOTIDE SEQUENCE [LARGE SCALE GENOMIC DNA]</scope>
    <source>
        <strain evidence="7 8">RU4</strain>
    </source>
</reference>
<dbReference type="RefSeq" id="WP_066242300.1">
    <property type="nucleotide sequence ID" value="NZ_LSGP01000017.1"/>
</dbReference>
<dbReference type="STRING" id="1794912.AXX12_09140"/>
<evidence type="ECO:0000256" key="1">
    <source>
        <dbReference type="ARBA" id="ARBA00004141"/>
    </source>
</evidence>
<evidence type="ECO:0000256" key="6">
    <source>
        <dbReference type="RuleBase" id="RU365102"/>
    </source>
</evidence>
<sequence>MTAFLSSLVFVVLAEMGDKTQLLAMAFATRYHWQTVMWGVFAATVLNHLLAVVVGNYITQIIPLSYVQIAAAASFIIFGLWTIRGDELNGEEKATGRSPFWTVAIAFFIAEMGDKTQLATIALAAQFNTILPVWLGTTSGMMVADAIGIVFGVVFGKRIPERAVKWFAAIVFIAFGVIGLYQSLPKYLLTTPTMVGGVAVMGILILLVARFGRDRETELDEA</sequence>
<accession>A0A154BRF2</accession>
<organism evidence="7 8">
    <name type="scientific">Anaerosporomusa subterranea</name>
    <dbReference type="NCBI Taxonomy" id="1794912"/>
    <lineage>
        <taxon>Bacteria</taxon>
        <taxon>Bacillati</taxon>
        <taxon>Bacillota</taxon>
        <taxon>Negativicutes</taxon>
        <taxon>Acetonemataceae</taxon>
        <taxon>Anaerosporomusa</taxon>
    </lineage>
</organism>
<dbReference type="OrthoDB" id="9801356at2"/>
<dbReference type="Pfam" id="PF01169">
    <property type="entry name" value="GDT1"/>
    <property type="match status" value="2"/>
</dbReference>
<feature type="transmembrane region" description="Helical" evidence="6">
    <location>
        <begin position="163"/>
        <end position="181"/>
    </location>
</feature>
<keyword evidence="8" id="KW-1185">Reference proteome</keyword>
<feature type="transmembrane region" description="Helical" evidence="6">
    <location>
        <begin position="65"/>
        <end position="83"/>
    </location>
</feature>
<feature type="transmembrane region" description="Helical" evidence="6">
    <location>
        <begin position="36"/>
        <end position="58"/>
    </location>
</feature>
<comment type="similarity">
    <text evidence="2 6">Belongs to the GDT1 family.</text>
</comment>
<keyword evidence="3 6" id="KW-0812">Transmembrane</keyword>
<comment type="subcellular location">
    <subcellularLocation>
        <location evidence="1 6">Membrane</location>
        <topology evidence="1 6">Multi-pass membrane protein</topology>
    </subcellularLocation>
</comment>
<feature type="transmembrane region" description="Helical" evidence="6">
    <location>
        <begin position="133"/>
        <end position="156"/>
    </location>
</feature>
<evidence type="ECO:0000313" key="8">
    <source>
        <dbReference type="Proteomes" id="UP000076268"/>
    </source>
</evidence>
<keyword evidence="4 6" id="KW-1133">Transmembrane helix</keyword>
<dbReference type="PANTHER" id="PTHR12608:SF1">
    <property type="entry name" value="TRANSMEMBRANE PROTEIN 165"/>
    <property type="match status" value="1"/>
</dbReference>
<keyword evidence="5 6" id="KW-0472">Membrane</keyword>